<keyword evidence="2" id="KW-1185">Reference proteome</keyword>
<sequence length="189" mass="22159">MEVKQLYEILEDEYKEQSVSNSKHWNKLWDLYVEEKSADYQTLPVKEAIPRMISDQNLRIRRHFNNCIEMGLSIRVGDICFIDYGEAYINEIGYQHFGLIVTMFHNKAFVVPMSGNKATYHQAYGKENPNGKKHLMRLGKIKGMNKESVLFINDAKWINTARIIDIKAHLDKNSELFKDIKERVKDCLD</sequence>
<proteinExistence type="predicted"/>
<dbReference type="SUPFAM" id="SSF50118">
    <property type="entry name" value="Cell growth inhibitor/plasmid maintenance toxic component"/>
    <property type="match status" value="1"/>
</dbReference>
<dbReference type="InterPro" id="IPR011067">
    <property type="entry name" value="Plasmid_toxin/cell-grow_inhib"/>
</dbReference>
<dbReference type="Gene3D" id="2.30.30.110">
    <property type="match status" value="1"/>
</dbReference>
<dbReference type="Proteomes" id="UP001202402">
    <property type="component" value="Unassembled WGS sequence"/>
</dbReference>
<dbReference type="RefSeq" id="WP_240607531.1">
    <property type="nucleotide sequence ID" value="NZ_JAKVPQ010000015.1"/>
</dbReference>
<protein>
    <submittedName>
        <fullName evidence="1">Uncharacterized protein</fullName>
    </submittedName>
</protein>
<reference evidence="1 2" key="1">
    <citation type="submission" date="2022-02" db="EMBL/GenBank/DDBJ databases">
        <title>Genome of Erysipelotrichaceae sp. nov. NSJ-176 isolated from human feces.</title>
        <authorList>
            <person name="Abdugheni R."/>
        </authorList>
    </citation>
    <scope>NUCLEOTIDE SEQUENCE [LARGE SCALE GENOMIC DNA]</scope>
    <source>
        <strain evidence="1 2">NSJ-176</strain>
    </source>
</reference>
<gene>
    <name evidence="1" type="ORF">LQE99_16290</name>
</gene>
<name>A0ABS9RAM5_9FIRM</name>
<dbReference type="EMBL" id="JAKVPQ010000015">
    <property type="protein sequence ID" value="MCH4286680.1"/>
    <property type="molecule type" value="Genomic_DNA"/>
</dbReference>
<organism evidence="1 2">
    <name type="scientific">Amedibacillus hominis</name>
    <dbReference type="NCBI Taxonomy" id="2897776"/>
    <lineage>
        <taxon>Bacteria</taxon>
        <taxon>Bacillati</taxon>
        <taxon>Bacillota</taxon>
        <taxon>Erysipelotrichia</taxon>
        <taxon>Erysipelotrichales</taxon>
        <taxon>Erysipelotrichaceae</taxon>
        <taxon>Amedibacillus</taxon>
    </lineage>
</organism>
<evidence type="ECO:0000313" key="1">
    <source>
        <dbReference type="EMBL" id="MCH4286680.1"/>
    </source>
</evidence>
<accession>A0ABS9RAM5</accession>
<comment type="caution">
    <text evidence="1">The sequence shown here is derived from an EMBL/GenBank/DDBJ whole genome shotgun (WGS) entry which is preliminary data.</text>
</comment>
<evidence type="ECO:0000313" key="2">
    <source>
        <dbReference type="Proteomes" id="UP001202402"/>
    </source>
</evidence>